<protein>
    <submittedName>
        <fullName evidence="2">Uncharacterized protein</fullName>
    </submittedName>
</protein>
<feature type="region of interest" description="Disordered" evidence="1">
    <location>
        <begin position="188"/>
        <end position="213"/>
    </location>
</feature>
<reference evidence="2 3" key="1">
    <citation type="submission" date="2016-03" db="EMBL/GenBank/DDBJ databases">
        <authorList>
            <person name="Ploux O."/>
        </authorList>
    </citation>
    <scope>NUCLEOTIDE SEQUENCE [LARGE SCALE GENOMIC DNA]</scope>
    <source>
        <strain evidence="2 3">UAMH 11012</strain>
    </source>
</reference>
<gene>
    <name evidence="2" type="ORF">PAC_01629</name>
</gene>
<accession>A0A1L7WG53</accession>
<dbReference type="EMBL" id="FJOG01000002">
    <property type="protein sequence ID" value="CZR51752.1"/>
    <property type="molecule type" value="Genomic_DNA"/>
</dbReference>
<dbReference type="OrthoDB" id="3556862at2759"/>
<proteinExistence type="predicted"/>
<evidence type="ECO:0000313" key="2">
    <source>
        <dbReference type="EMBL" id="CZR51752.1"/>
    </source>
</evidence>
<dbReference type="Proteomes" id="UP000184330">
    <property type="component" value="Unassembled WGS sequence"/>
</dbReference>
<name>A0A1L7WG53_9HELO</name>
<keyword evidence="3" id="KW-1185">Reference proteome</keyword>
<dbReference type="AlphaFoldDB" id="A0A1L7WG53"/>
<sequence length="213" mass="23988">MKEFKKSGLCKRLTELVQPLFLKKTCNKIVALGESYFSPPSVPTPADVYRLYAQHAALIVIRGVWEMSNQGKTEIFVQNPQYSELDQEVLAGEDLQLLWGDVGQQQGWVKMDELTLVVNFQANVPWDLIVSETTRPAAILSSGILKQDKPNAFQPIFAYILSKNGEKVVVSRLVVEYDEEHLDLKGMKVSPTWDHQNNPTPPPGNLRTSNGHR</sequence>
<dbReference type="PANTHER" id="PTHR42080">
    <property type="entry name" value="SRR1 DOMAIN-CONTAINING PROTEIN"/>
    <property type="match status" value="1"/>
</dbReference>
<organism evidence="2 3">
    <name type="scientific">Phialocephala subalpina</name>
    <dbReference type="NCBI Taxonomy" id="576137"/>
    <lineage>
        <taxon>Eukaryota</taxon>
        <taxon>Fungi</taxon>
        <taxon>Dikarya</taxon>
        <taxon>Ascomycota</taxon>
        <taxon>Pezizomycotina</taxon>
        <taxon>Leotiomycetes</taxon>
        <taxon>Helotiales</taxon>
        <taxon>Mollisiaceae</taxon>
        <taxon>Phialocephala</taxon>
        <taxon>Phialocephala fortinii species complex</taxon>
    </lineage>
</organism>
<evidence type="ECO:0000256" key="1">
    <source>
        <dbReference type="SAM" id="MobiDB-lite"/>
    </source>
</evidence>
<dbReference type="PANTHER" id="PTHR42080:SF1">
    <property type="entry name" value="SRR1-LIKE DOMAIN-CONTAINING PROTEIN"/>
    <property type="match status" value="1"/>
</dbReference>
<evidence type="ECO:0000313" key="3">
    <source>
        <dbReference type="Proteomes" id="UP000184330"/>
    </source>
</evidence>